<evidence type="ECO:0000313" key="1">
    <source>
        <dbReference type="EMBL" id="CAD9037687.1"/>
    </source>
</evidence>
<reference evidence="1" key="1">
    <citation type="submission" date="2021-01" db="EMBL/GenBank/DDBJ databases">
        <authorList>
            <person name="Corre E."/>
            <person name="Pelletier E."/>
            <person name="Niang G."/>
            <person name="Scheremetjew M."/>
            <person name="Finn R."/>
            <person name="Kale V."/>
            <person name="Holt S."/>
            <person name="Cochrane G."/>
            <person name="Meng A."/>
            <person name="Brown T."/>
            <person name="Cohen L."/>
        </authorList>
    </citation>
    <scope>NUCLEOTIDE SEQUENCE</scope>
    <source>
        <strain evidence="1">NIES-381</strain>
    </source>
</reference>
<accession>A0A7S1JAK4</accession>
<dbReference type="EMBL" id="HBGA01131813">
    <property type="protein sequence ID" value="CAD9037687.1"/>
    <property type="molecule type" value="Transcribed_RNA"/>
</dbReference>
<dbReference type="SUPFAM" id="SSF81660">
    <property type="entry name" value="Metal cation-transporting ATPase, ATP-binding domain N"/>
    <property type="match status" value="1"/>
</dbReference>
<dbReference type="Gene3D" id="3.40.1110.10">
    <property type="entry name" value="Calcium-transporting ATPase, cytoplasmic domain N"/>
    <property type="match status" value="1"/>
</dbReference>
<proteinExistence type="predicted"/>
<name>A0A7S1JAK4_9EUGL</name>
<dbReference type="GO" id="GO:0000166">
    <property type="term" value="F:nucleotide binding"/>
    <property type="evidence" value="ECO:0007669"/>
    <property type="project" value="InterPro"/>
</dbReference>
<gene>
    <name evidence="1" type="ORF">EGYM00392_LOCUS48846</name>
</gene>
<dbReference type="InterPro" id="IPR023299">
    <property type="entry name" value="ATPase_P-typ_cyto_dom_N"/>
</dbReference>
<dbReference type="AlphaFoldDB" id="A0A7S1JAK4"/>
<organism evidence="1">
    <name type="scientific">Eutreptiella gymnastica</name>
    <dbReference type="NCBI Taxonomy" id="73025"/>
    <lineage>
        <taxon>Eukaryota</taxon>
        <taxon>Discoba</taxon>
        <taxon>Euglenozoa</taxon>
        <taxon>Euglenida</taxon>
        <taxon>Spirocuta</taxon>
        <taxon>Euglenophyceae</taxon>
        <taxon>Eutreptiales</taxon>
        <taxon>Eutreptiaceae</taxon>
        <taxon>Eutreptiella</taxon>
    </lineage>
</organism>
<sequence>MALHNIQILPELWVKVLSYSINFLIDNPPSCVVGIPQSAWLGEHDVASMKSATNFVQYCTEHYDEWALQVNALVDIDVNDPELAEFSTTQFWDIFLRFYHDMWLLSEASERNDRALRLKVCGDMLQRWFSFDPRELGCLEVLNNATTFCFTSTNDPWLWDTMGPSDLSEQHVHSLWMDGKTFDPRQSGELEVLGLQLAKRKAAMLGTAISNAVLADRFKNPGAQALIRLVHRLFEVGPHDMALGLAVTSMKECQECYPMLHIASSGRKAPYCTIVVVRPHGAVLANACTLYIQGAVEFVRQLCEKSYVDNREIDITDEWQHTFDKAWQNMEYGELTVLACAQLQHITTDSLEGIKDWSNFNHVWQQLQDLPPFTFLSLVGVHEPRIHPMDSIQRLKGTGTRICFASEGSARETKVLAQRLGILESDCMAVDCASDLETFTAEDWNLLLSANSHFVLSRASADHREFFMEQLLGEEGREKVAASCGFVSQDAKYQPGLVLAESRDTPEERHRARLVVGGLPALLEGWVSLGTYGAVQ</sequence>
<protein>
    <submittedName>
        <fullName evidence="1">Uncharacterized protein</fullName>
    </submittedName>
</protein>